<keyword evidence="3" id="KW-1185">Reference proteome</keyword>
<gene>
    <name evidence="2" type="ORF">FRUB_05455</name>
</gene>
<proteinExistence type="predicted"/>
<evidence type="ECO:0000256" key="1">
    <source>
        <dbReference type="SAM" id="Phobius"/>
    </source>
</evidence>
<feature type="transmembrane region" description="Helical" evidence="1">
    <location>
        <begin position="7"/>
        <end position="28"/>
    </location>
</feature>
<protein>
    <submittedName>
        <fullName evidence="2">Uncharacterized protein</fullName>
    </submittedName>
</protein>
<keyword evidence="1" id="KW-0812">Transmembrane</keyword>
<dbReference type="RefSeq" id="WP_088256436.1">
    <property type="nucleotide sequence ID" value="NZ_NIDE01000008.1"/>
</dbReference>
<dbReference type="EMBL" id="NIDE01000008">
    <property type="protein sequence ID" value="OWK40536.1"/>
    <property type="molecule type" value="Genomic_DNA"/>
</dbReference>
<dbReference type="AlphaFoldDB" id="A0A225DSE9"/>
<name>A0A225DSE9_9BACT</name>
<sequence>MEKYMCYGALGVAAVMFLVFLLDLAIGLFGGGSFMIPDIFGMIASAVVAYLGFNASRDLK</sequence>
<organism evidence="2 3">
    <name type="scientific">Fimbriiglobus ruber</name>
    <dbReference type="NCBI Taxonomy" id="1908690"/>
    <lineage>
        <taxon>Bacteria</taxon>
        <taxon>Pseudomonadati</taxon>
        <taxon>Planctomycetota</taxon>
        <taxon>Planctomycetia</taxon>
        <taxon>Gemmatales</taxon>
        <taxon>Gemmataceae</taxon>
        <taxon>Fimbriiglobus</taxon>
    </lineage>
</organism>
<comment type="caution">
    <text evidence="2">The sequence shown here is derived from an EMBL/GenBank/DDBJ whole genome shotgun (WGS) entry which is preliminary data.</text>
</comment>
<accession>A0A225DSE9</accession>
<evidence type="ECO:0000313" key="3">
    <source>
        <dbReference type="Proteomes" id="UP000214646"/>
    </source>
</evidence>
<keyword evidence="1" id="KW-0472">Membrane</keyword>
<keyword evidence="1" id="KW-1133">Transmembrane helix</keyword>
<evidence type="ECO:0000313" key="2">
    <source>
        <dbReference type="EMBL" id="OWK40536.1"/>
    </source>
</evidence>
<dbReference type="Proteomes" id="UP000214646">
    <property type="component" value="Unassembled WGS sequence"/>
</dbReference>
<reference evidence="3" key="1">
    <citation type="submission" date="2017-06" db="EMBL/GenBank/DDBJ databases">
        <title>Genome analysis of Fimbriiglobus ruber SP5, the first member of the order Planctomycetales with confirmed chitinolytic capability.</title>
        <authorList>
            <person name="Ravin N.V."/>
            <person name="Rakitin A.L."/>
            <person name="Ivanova A.A."/>
            <person name="Beletsky A.V."/>
            <person name="Kulichevskaya I.S."/>
            <person name="Mardanov A.V."/>
            <person name="Dedysh S.N."/>
        </authorList>
    </citation>
    <scope>NUCLEOTIDE SEQUENCE [LARGE SCALE GENOMIC DNA]</scope>
    <source>
        <strain evidence="3">SP5</strain>
    </source>
</reference>
<dbReference type="OrthoDB" id="289744at2"/>
<feature type="transmembrane region" description="Helical" evidence="1">
    <location>
        <begin position="34"/>
        <end position="53"/>
    </location>
</feature>